<feature type="domain" description="Methylmalonyl-CoA mutase alpha/beta chain catalytic" evidence="2">
    <location>
        <begin position="52"/>
        <end position="125"/>
    </location>
</feature>
<sequence length="610" mass="63906">MTPPDELSLAGLFEPGSRDEWRAAVAAALVRSGRLAPHDDPAAAERLLTTTTYDGIGIRPLYTRDDAVGDDTIGVPGLAPFVRGRRVEGNGPAGWDVRALHQHPDPALTHEAVLTDLENGVTSLWLKDLPVGCLRQVLDGVLLDLAPVVLDAGANTAAAARELRALLPGSGAAEGNWGADPIGLRARLGPGHDPDLTLLHDLASNALGLRAAMVDVTVYHDAGAGDAQELAAALATGVAYLRALTDAGSPIEDAFGHLEFRYAATADQFATVAKLRAARRLWARVAEVCGVAGLDDPDTAPRFAQKQHAVTSSVMMTRRDPWVNLLRTTLAAFGAGVGGADAVTVQPFDAALGLPDAFSRRIARNTSSLLVMEAHLARVTDPAGGSWYVEQLTEALATAAWDRFTALEKAGGMAAALDSGRFAAQIAEVWDRRAGNLAHRRDPITGVSEFPLLDEVPVVREPWPPRPAGGLPVHRHAEEFEALRDAAQAHHPTPRVFLATLGPVAAHTARAGFAAGLFQAGGLETPSNGTRDVVAAFVASGATIACLASGDAVYAEQASPVALALKEAGARHVLLAGKGDYPGVDGYLRAGTDALAVLREVHRWIGIEDA</sequence>
<dbReference type="CDD" id="cd03677">
    <property type="entry name" value="MM_CoA_mutase_beta"/>
    <property type="match status" value="1"/>
</dbReference>
<comment type="subunit">
    <text evidence="1">Heterodimer of an alpha and a beta chain.</text>
</comment>
<proteinExistence type="predicted"/>
<dbReference type="EMBL" id="JAHBAY010000001">
    <property type="protein sequence ID" value="MBT0768136.1"/>
    <property type="molecule type" value="Genomic_DNA"/>
</dbReference>
<dbReference type="PANTHER" id="PTHR48101">
    <property type="entry name" value="METHYLMALONYL-COA MUTASE, MITOCHONDRIAL-RELATED"/>
    <property type="match status" value="1"/>
</dbReference>
<dbReference type="PANTHER" id="PTHR48101:SF4">
    <property type="entry name" value="METHYLMALONYL-COA MUTASE, MITOCHONDRIAL"/>
    <property type="match status" value="1"/>
</dbReference>
<dbReference type="InterPro" id="IPR006099">
    <property type="entry name" value="MeMalonylCoA_mutase_a/b_cat"/>
</dbReference>
<dbReference type="Gene3D" id="3.40.50.280">
    <property type="entry name" value="Cobalamin-binding domain"/>
    <property type="match status" value="1"/>
</dbReference>
<evidence type="ECO:0000259" key="2">
    <source>
        <dbReference type="Pfam" id="PF01642"/>
    </source>
</evidence>
<reference evidence="3 4" key="1">
    <citation type="submission" date="2021-05" db="EMBL/GenBank/DDBJ databases">
        <title>Kineosporia and Streptomyces sp. nov. two new marine actinobacteria isolated from Coral.</title>
        <authorList>
            <person name="Buangrab K."/>
            <person name="Sutthacheep M."/>
            <person name="Yeemin T."/>
            <person name="Harunari E."/>
            <person name="Igarashi Y."/>
            <person name="Kanchanasin P."/>
            <person name="Tanasupawat S."/>
            <person name="Phongsopitanun W."/>
        </authorList>
    </citation>
    <scope>NUCLEOTIDE SEQUENCE [LARGE SCALE GENOMIC DNA]</scope>
    <source>
        <strain evidence="3 4">J2-2</strain>
    </source>
</reference>
<dbReference type="Gene3D" id="3.20.20.240">
    <property type="entry name" value="Methylmalonyl-CoA mutase"/>
    <property type="match status" value="1"/>
</dbReference>
<keyword evidence="4" id="KW-1185">Reference proteome</keyword>
<dbReference type="RefSeq" id="WP_214154389.1">
    <property type="nucleotide sequence ID" value="NZ_JAHBAY010000001.1"/>
</dbReference>
<dbReference type="InterPro" id="IPR016176">
    <property type="entry name" value="Cbl-dep_enz_cat"/>
</dbReference>
<dbReference type="SUPFAM" id="SSF51703">
    <property type="entry name" value="Cobalamin (vitamin B12)-dependent enzymes"/>
    <property type="match status" value="1"/>
</dbReference>
<comment type="caution">
    <text evidence="3">The sequence shown here is derived from an EMBL/GenBank/DDBJ whole genome shotgun (WGS) entry which is preliminary data.</text>
</comment>
<dbReference type="Proteomes" id="UP001197247">
    <property type="component" value="Unassembled WGS sequence"/>
</dbReference>
<protein>
    <submittedName>
        <fullName evidence="3">Methylmalonyl-CoA mutase</fullName>
    </submittedName>
</protein>
<organism evidence="3 4">
    <name type="scientific">Kineosporia corallincola</name>
    <dbReference type="NCBI Taxonomy" id="2835133"/>
    <lineage>
        <taxon>Bacteria</taxon>
        <taxon>Bacillati</taxon>
        <taxon>Actinomycetota</taxon>
        <taxon>Actinomycetes</taxon>
        <taxon>Kineosporiales</taxon>
        <taxon>Kineosporiaceae</taxon>
        <taxon>Kineosporia</taxon>
    </lineage>
</organism>
<name>A0ABS5TAP6_9ACTN</name>
<evidence type="ECO:0000313" key="3">
    <source>
        <dbReference type="EMBL" id="MBT0768136.1"/>
    </source>
</evidence>
<feature type="domain" description="Methylmalonyl-CoA mutase alpha/beta chain catalytic" evidence="2">
    <location>
        <begin position="210"/>
        <end position="451"/>
    </location>
</feature>
<dbReference type="Pfam" id="PF01642">
    <property type="entry name" value="MM_CoA_mutase"/>
    <property type="match status" value="2"/>
</dbReference>
<gene>
    <name evidence="3" type="ORF">KIH74_04335</name>
</gene>
<accession>A0ABS5TAP6</accession>
<evidence type="ECO:0000256" key="1">
    <source>
        <dbReference type="ARBA" id="ARBA00011870"/>
    </source>
</evidence>
<evidence type="ECO:0000313" key="4">
    <source>
        <dbReference type="Proteomes" id="UP001197247"/>
    </source>
</evidence>